<name>A0A538T2L7_UNCEI</name>
<dbReference type="PROSITE" id="PS51257">
    <property type="entry name" value="PROKAR_LIPOPROTEIN"/>
    <property type="match status" value="1"/>
</dbReference>
<dbReference type="EMBL" id="VBOV01000150">
    <property type="protein sequence ID" value="TMQ57863.1"/>
    <property type="molecule type" value="Genomic_DNA"/>
</dbReference>
<evidence type="ECO:0000313" key="1">
    <source>
        <dbReference type="EMBL" id="TMQ57863.1"/>
    </source>
</evidence>
<evidence type="ECO:0000313" key="2">
    <source>
        <dbReference type="Proteomes" id="UP000320913"/>
    </source>
</evidence>
<dbReference type="Gene3D" id="2.60.40.10">
    <property type="entry name" value="Immunoglobulins"/>
    <property type="match status" value="2"/>
</dbReference>
<dbReference type="Proteomes" id="UP000320913">
    <property type="component" value="Unassembled WGS sequence"/>
</dbReference>
<gene>
    <name evidence="1" type="ORF">E6K75_06135</name>
</gene>
<comment type="caution">
    <text evidence="1">The sequence shown here is derived from an EMBL/GenBank/DDBJ whole genome shotgun (WGS) entry which is preliminary data.</text>
</comment>
<reference evidence="1 2" key="1">
    <citation type="journal article" date="2019" name="Nat. Microbiol.">
        <title>Mediterranean grassland soil C-N compound turnover is dependent on rainfall and depth, and is mediated by genomically divergent microorganisms.</title>
        <authorList>
            <person name="Diamond S."/>
            <person name="Andeer P.F."/>
            <person name="Li Z."/>
            <person name="Crits-Christoph A."/>
            <person name="Burstein D."/>
            <person name="Anantharaman K."/>
            <person name="Lane K.R."/>
            <person name="Thomas B.C."/>
            <person name="Pan C."/>
            <person name="Northen T.R."/>
            <person name="Banfield J.F."/>
        </authorList>
    </citation>
    <scope>NUCLEOTIDE SEQUENCE [LARGE SCALE GENOMIC DNA]</scope>
    <source>
        <strain evidence="1">WS_5</strain>
    </source>
</reference>
<dbReference type="AlphaFoldDB" id="A0A538T2L7"/>
<proteinExistence type="predicted"/>
<accession>A0A538T2L7</accession>
<dbReference type="InterPro" id="IPR013783">
    <property type="entry name" value="Ig-like_fold"/>
</dbReference>
<dbReference type="NCBIfam" id="NF012200">
    <property type="entry name" value="choice_anch_D"/>
    <property type="match status" value="2"/>
</dbReference>
<sequence length="315" mass="32288">MLKHLGLLVVIAGSMAIIGCSDMGNPIRPKAEALLSSAALDFGVVAVTGVSTRTLTVRNSGTATLSGNAAVSCNGYQLIEGGGAFSIAPGASRAFVVRFSPSAVGSFPCTLDLGPNAPSVPITGAGAVQVPGALSFIAPDSLDFGTAMVGQVKTGAFQVFSIGTAPLLVNVVATSADYSIVSGGGLAEIPVGGFINVLVAFSPQGGLNRPGEVSVGPGLPDVVVKGFGTTVSYRNDIRAIFNARCDQACHTHIFRDPATGYSNLINTGYVIPFDPDNSYLYIRIITGQMPQGGPPLSQPDQNKFRSWILEGALNN</sequence>
<organism evidence="1 2">
    <name type="scientific">Eiseniibacteriota bacterium</name>
    <dbReference type="NCBI Taxonomy" id="2212470"/>
    <lineage>
        <taxon>Bacteria</taxon>
        <taxon>Candidatus Eiseniibacteriota</taxon>
    </lineage>
</organism>
<protein>
    <submittedName>
        <fullName evidence="1">Choice-of-anchor D domain-containing protein</fullName>
    </submittedName>
</protein>